<dbReference type="EMBL" id="JAULSN010000014">
    <property type="protein sequence ID" value="KAK3360789.1"/>
    <property type="molecule type" value="Genomic_DNA"/>
</dbReference>
<gene>
    <name evidence="1" type="ORF">B0T24DRAFT_643541</name>
</gene>
<comment type="caution">
    <text evidence="1">The sequence shown here is derived from an EMBL/GenBank/DDBJ whole genome shotgun (WGS) entry which is preliminary data.</text>
</comment>
<reference evidence="1" key="2">
    <citation type="submission" date="2023-06" db="EMBL/GenBank/DDBJ databases">
        <authorList>
            <consortium name="Lawrence Berkeley National Laboratory"/>
            <person name="Haridas S."/>
            <person name="Hensen N."/>
            <person name="Bonometti L."/>
            <person name="Westerberg I."/>
            <person name="Brannstrom I.O."/>
            <person name="Guillou S."/>
            <person name="Cros-Aarteil S."/>
            <person name="Calhoun S."/>
            <person name="Kuo A."/>
            <person name="Mondo S."/>
            <person name="Pangilinan J."/>
            <person name="Riley R."/>
            <person name="Labutti K."/>
            <person name="Andreopoulos B."/>
            <person name="Lipzen A."/>
            <person name="Chen C."/>
            <person name="Yanf M."/>
            <person name="Daum C."/>
            <person name="Ng V."/>
            <person name="Clum A."/>
            <person name="Steindorff A."/>
            <person name="Ohm R."/>
            <person name="Martin F."/>
            <person name="Silar P."/>
            <person name="Natvig D."/>
            <person name="Lalanne C."/>
            <person name="Gautier V."/>
            <person name="Ament-Velasquez S.L."/>
            <person name="Kruys A."/>
            <person name="Hutchinson M.I."/>
            <person name="Powell A.J."/>
            <person name="Barry K."/>
            <person name="Miller A.N."/>
            <person name="Grigoriev I.V."/>
            <person name="Debuchy R."/>
            <person name="Gladieux P."/>
            <person name="Thoren M.H."/>
            <person name="Johannesson H."/>
        </authorList>
    </citation>
    <scope>NUCLEOTIDE SEQUENCE</scope>
    <source>
        <strain evidence="1">CBS 958.72</strain>
    </source>
</reference>
<name>A0AAE0MYZ3_9PEZI</name>
<reference evidence="1" key="1">
    <citation type="journal article" date="2023" name="Mol. Phylogenet. Evol.">
        <title>Genome-scale phylogeny and comparative genomics of the fungal order Sordariales.</title>
        <authorList>
            <person name="Hensen N."/>
            <person name="Bonometti L."/>
            <person name="Westerberg I."/>
            <person name="Brannstrom I.O."/>
            <person name="Guillou S."/>
            <person name="Cros-Aarteil S."/>
            <person name="Calhoun S."/>
            <person name="Haridas S."/>
            <person name="Kuo A."/>
            <person name="Mondo S."/>
            <person name="Pangilinan J."/>
            <person name="Riley R."/>
            <person name="LaButti K."/>
            <person name="Andreopoulos B."/>
            <person name="Lipzen A."/>
            <person name="Chen C."/>
            <person name="Yan M."/>
            <person name="Daum C."/>
            <person name="Ng V."/>
            <person name="Clum A."/>
            <person name="Steindorff A."/>
            <person name="Ohm R.A."/>
            <person name="Martin F."/>
            <person name="Silar P."/>
            <person name="Natvig D.O."/>
            <person name="Lalanne C."/>
            <person name="Gautier V."/>
            <person name="Ament-Velasquez S.L."/>
            <person name="Kruys A."/>
            <person name="Hutchinson M.I."/>
            <person name="Powell A.J."/>
            <person name="Barry K."/>
            <person name="Miller A.N."/>
            <person name="Grigoriev I.V."/>
            <person name="Debuchy R."/>
            <person name="Gladieux P."/>
            <person name="Hiltunen Thoren M."/>
            <person name="Johannesson H."/>
        </authorList>
    </citation>
    <scope>NUCLEOTIDE SEQUENCE</scope>
    <source>
        <strain evidence="1">CBS 958.72</strain>
    </source>
</reference>
<proteinExistence type="predicted"/>
<accession>A0AAE0MYZ3</accession>
<keyword evidence="2" id="KW-1185">Reference proteome</keyword>
<sequence>MLAPFERKSVGAVGTCQRTRRIEVGSIAERITDWIMFADYIERRHFENSATLAIDKSISCLACPDEWQLFEPVLSSTQNSSQGLGRRGGAGGSSTLMTTTFGHDGSCNPTGRWGINATNAARLRRHLNLVCSSSRRESYRGREATGGAIGRASAK</sequence>
<evidence type="ECO:0000313" key="1">
    <source>
        <dbReference type="EMBL" id="KAK3360789.1"/>
    </source>
</evidence>
<protein>
    <submittedName>
        <fullName evidence="1">Uncharacterized protein</fullName>
    </submittedName>
</protein>
<evidence type="ECO:0000313" key="2">
    <source>
        <dbReference type="Proteomes" id="UP001287356"/>
    </source>
</evidence>
<dbReference type="Proteomes" id="UP001287356">
    <property type="component" value="Unassembled WGS sequence"/>
</dbReference>
<dbReference type="AlphaFoldDB" id="A0AAE0MYZ3"/>
<organism evidence="1 2">
    <name type="scientific">Lasiosphaeria ovina</name>
    <dbReference type="NCBI Taxonomy" id="92902"/>
    <lineage>
        <taxon>Eukaryota</taxon>
        <taxon>Fungi</taxon>
        <taxon>Dikarya</taxon>
        <taxon>Ascomycota</taxon>
        <taxon>Pezizomycotina</taxon>
        <taxon>Sordariomycetes</taxon>
        <taxon>Sordariomycetidae</taxon>
        <taxon>Sordariales</taxon>
        <taxon>Lasiosphaeriaceae</taxon>
        <taxon>Lasiosphaeria</taxon>
    </lineage>
</organism>